<name>A0A9D1HPH9_9FIRM</name>
<keyword evidence="3 5" id="KW-1133">Transmembrane helix</keyword>
<proteinExistence type="predicted"/>
<comment type="subcellular location">
    <subcellularLocation>
        <location evidence="1">Membrane</location>
        <topology evidence="1">Multi-pass membrane protein</topology>
    </subcellularLocation>
</comment>
<feature type="domain" description="Peptidase S54 rhomboid" evidence="6">
    <location>
        <begin position="1"/>
        <end position="127"/>
    </location>
</feature>
<accession>A0A9D1HPH9</accession>
<reference evidence="7" key="1">
    <citation type="submission" date="2020-10" db="EMBL/GenBank/DDBJ databases">
        <authorList>
            <person name="Gilroy R."/>
        </authorList>
    </citation>
    <scope>NUCLEOTIDE SEQUENCE</scope>
    <source>
        <strain evidence="7">CHK195-11698</strain>
    </source>
</reference>
<protein>
    <submittedName>
        <fullName evidence="7">Rhomboid family intramembrane serine protease</fullName>
    </submittedName>
</protein>
<dbReference type="Pfam" id="PF01694">
    <property type="entry name" value="Rhomboid"/>
    <property type="match status" value="1"/>
</dbReference>
<dbReference type="AlphaFoldDB" id="A0A9D1HPH9"/>
<dbReference type="PANTHER" id="PTHR43066:SF11">
    <property type="entry name" value="PEPTIDASE S54 RHOMBOID DOMAIN-CONTAINING PROTEIN"/>
    <property type="match status" value="1"/>
</dbReference>
<evidence type="ECO:0000256" key="5">
    <source>
        <dbReference type="SAM" id="Phobius"/>
    </source>
</evidence>
<dbReference type="EMBL" id="DVMJ01000074">
    <property type="protein sequence ID" value="HIU14151.1"/>
    <property type="molecule type" value="Genomic_DNA"/>
</dbReference>
<evidence type="ECO:0000313" key="7">
    <source>
        <dbReference type="EMBL" id="HIU14151.1"/>
    </source>
</evidence>
<dbReference type="GO" id="GO:0016020">
    <property type="term" value="C:membrane"/>
    <property type="evidence" value="ECO:0007669"/>
    <property type="project" value="UniProtKB-SubCell"/>
</dbReference>
<keyword evidence="7" id="KW-0645">Protease</keyword>
<dbReference type="InterPro" id="IPR035952">
    <property type="entry name" value="Rhomboid-like_sf"/>
</dbReference>
<dbReference type="SUPFAM" id="SSF144091">
    <property type="entry name" value="Rhomboid-like"/>
    <property type="match status" value="1"/>
</dbReference>
<dbReference type="Proteomes" id="UP000824175">
    <property type="component" value="Unassembled WGS sequence"/>
</dbReference>
<evidence type="ECO:0000256" key="1">
    <source>
        <dbReference type="ARBA" id="ARBA00004141"/>
    </source>
</evidence>
<dbReference type="PANTHER" id="PTHR43066">
    <property type="entry name" value="RHOMBOID-RELATED PROTEIN"/>
    <property type="match status" value="1"/>
</dbReference>
<keyword evidence="2 5" id="KW-0812">Transmembrane</keyword>
<organism evidence="7 8">
    <name type="scientific">Candidatus Fimiplasma intestinipullorum</name>
    <dbReference type="NCBI Taxonomy" id="2840825"/>
    <lineage>
        <taxon>Bacteria</taxon>
        <taxon>Bacillati</taxon>
        <taxon>Bacillota</taxon>
        <taxon>Clostridia</taxon>
        <taxon>Eubacteriales</taxon>
        <taxon>Candidatus Fimiplasma</taxon>
    </lineage>
</organism>
<evidence type="ECO:0000256" key="4">
    <source>
        <dbReference type="ARBA" id="ARBA00023136"/>
    </source>
</evidence>
<keyword evidence="7" id="KW-0378">Hydrolase</keyword>
<dbReference type="GO" id="GO:0006508">
    <property type="term" value="P:proteolysis"/>
    <property type="evidence" value="ECO:0007669"/>
    <property type="project" value="UniProtKB-KW"/>
</dbReference>
<evidence type="ECO:0000259" key="6">
    <source>
        <dbReference type="Pfam" id="PF01694"/>
    </source>
</evidence>
<keyword evidence="4 5" id="KW-0472">Membrane</keyword>
<dbReference type="GO" id="GO:0004252">
    <property type="term" value="F:serine-type endopeptidase activity"/>
    <property type="evidence" value="ECO:0007669"/>
    <property type="project" value="InterPro"/>
</dbReference>
<evidence type="ECO:0000256" key="2">
    <source>
        <dbReference type="ARBA" id="ARBA00022692"/>
    </source>
</evidence>
<gene>
    <name evidence="7" type="ORF">IAD15_08795</name>
</gene>
<feature type="non-terminal residue" evidence="7">
    <location>
        <position position="1"/>
    </location>
</feature>
<evidence type="ECO:0000313" key="8">
    <source>
        <dbReference type="Proteomes" id="UP000824175"/>
    </source>
</evidence>
<dbReference type="InterPro" id="IPR022764">
    <property type="entry name" value="Peptidase_S54_rhomboid_dom"/>
</dbReference>
<feature type="transmembrane region" description="Helical" evidence="5">
    <location>
        <begin position="91"/>
        <end position="108"/>
    </location>
</feature>
<feature type="transmembrane region" description="Helical" evidence="5">
    <location>
        <begin position="55"/>
        <end position="79"/>
    </location>
</feature>
<reference evidence="7" key="2">
    <citation type="journal article" date="2021" name="PeerJ">
        <title>Extensive microbial diversity within the chicken gut microbiome revealed by metagenomics and culture.</title>
        <authorList>
            <person name="Gilroy R."/>
            <person name="Ravi A."/>
            <person name="Getino M."/>
            <person name="Pursley I."/>
            <person name="Horton D.L."/>
            <person name="Alikhan N.F."/>
            <person name="Baker D."/>
            <person name="Gharbi K."/>
            <person name="Hall N."/>
            <person name="Watson M."/>
            <person name="Adriaenssens E.M."/>
            <person name="Foster-Nyarko E."/>
            <person name="Jarju S."/>
            <person name="Secka A."/>
            <person name="Antonio M."/>
            <person name="Oren A."/>
            <person name="Chaudhuri R.R."/>
            <person name="La Ragione R."/>
            <person name="Hildebrand F."/>
            <person name="Pallen M.J."/>
        </authorList>
    </citation>
    <scope>NUCLEOTIDE SEQUENCE</scope>
    <source>
        <strain evidence="7">CHK195-11698</strain>
    </source>
</reference>
<evidence type="ECO:0000256" key="3">
    <source>
        <dbReference type="ARBA" id="ARBA00022989"/>
    </source>
</evidence>
<comment type="caution">
    <text evidence="7">The sequence shown here is derived from an EMBL/GenBank/DDBJ whole genome shotgun (WGS) entry which is preliminary data.</text>
</comment>
<feature type="transmembrane region" description="Helical" evidence="5">
    <location>
        <begin position="114"/>
        <end position="133"/>
    </location>
</feature>
<feature type="transmembrane region" description="Helical" evidence="5">
    <location>
        <begin position="25"/>
        <end position="43"/>
    </location>
</feature>
<sequence>HLICNSLSLYNVGPFMERIYGRWKYIVVLLSSALGTTILPYLFEIVLMGRFERNFITVSGGASGMILGLLGALLFLAYYYRGIYQRAFRSILPSLLLVLFISFTVPSVSLSGHIGGFVGGFLGAFGLMLFNRYQTYKKNRQQMWN</sequence>
<dbReference type="Gene3D" id="1.20.1540.10">
    <property type="entry name" value="Rhomboid-like"/>
    <property type="match status" value="1"/>
</dbReference>